<sequence>MENKEEGGGEKKGPWTPEEDELLTRYVTCHGERHWNLVAKSSGLKRTGKSCRLRWLNYLKPGIKRAASLPGRTDNEIKNYWRTRVQKHARQLNMDSNSQSFNDTIQCLYVPRLLQRIEQNSTNPTSLNCEGSSTYCPTMLASHINKAETPCSHTSFFGATLQPIITGASFANGTTVNNSKGSSLVAGDGYSVDSSNYADVGSGSMSAAYDSIFDCHVASADWLWDNMAEDIWGFNELW</sequence>
<dbReference type="Gene3D" id="1.10.10.60">
    <property type="entry name" value="Homeodomain-like"/>
    <property type="match status" value="2"/>
</dbReference>
<dbReference type="Pfam" id="PF00249">
    <property type="entry name" value="Myb_DNA-binding"/>
    <property type="match status" value="1"/>
</dbReference>
<dbReference type="EMBL" id="JAKOGI010002943">
    <property type="protein sequence ID" value="KAJ8421068.1"/>
    <property type="molecule type" value="Genomic_DNA"/>
</dbReference>
<keyword evidence="5" id="KW-0804">Transcription</keyword>
<dbReference type="GO" id="GO:0003700">
    <property type="term" value="F:DNA-binding transcription factor activity"/>
    <property type="evidence" value="ECO:0007669"/>
    <property type="project" value="InterPro"/>
</dbReference>
<keyword evidence="2" id="KW-0677">Repeat</keyword>
<evidence type="ECO:0000259" key="7">
    <source>
        <dbReference type="PROSITE" id="PS50090"/>
    </source>
</evidence>
<evidence type="ECO:0000259" key="8">
    <source>
        <dbReference type="PROSITE" id="PS51294"/>
    </source>
</evidence>
<feature type="domain" description="Myb-like" evidence="7">
    <location>
        <begin position="7"/>
        <end position="59"/>
    </location>
</feature>
<dbReference type="PROSITE" id="PS50090">
    <property type="entry name" value="MYB_LIKE"/>
    <property type="match status" value="1"/>
</dbReference>
<keyword evidence="3" id="KW-0805">Transcription regulation</keyword>
<evidence type="ECO:0000256" key="6">
    <source>
        <dbReference type="ARBA" id="ARBA00023242"/>
    </source>
</evidence>
<dbReference type="InterPro" id="IPR001005">
    <property type="entry name" value="SANT/Myb"/>
</dbReference>
<evidence type="ECO:0000256" key="1">
    <source>
        <dbReference type="ARBA" id="ARBA00004123"/>
    </source>
</evidence>
<dbReference type="GO" id="GO:0005634">
    <property type="term" value="C:nucleus"/>
    <property type="evidence" value="ECO:0007669"/>
    <property type="project" value="UniProtKB-SubCell"/>
</dbReference>
<dbReference type="CDD" id="cd00167">
    <property type="entry name" value="SANT"/>
    <property type="match status" value="1"/>
</dbReference>
<dbReference type="PANTHER" id="PTHR45675:SF30">
    <property type="entry name" value="TRANSCRIPTION FACTOR MYB62"/>
    <property type="match status" value="1"/>
</dbReference>
<comment type="subcellular location">
    <subcellularLocation>
        <location evidence="1">Nucleus</location>
    </subcellularLocation>
</comment>
<keyword evidence="6" id="KW-0539">Nucleus</keyword>
<dbReference type="Proteomes" id="UP001153076">
    <property type="component" value="Unassembled WGS sequence"/>
</dbReference>
<dbReference type="InterPro" id="IPR009057">
    <property type="entry name" value="Homeodomain-like_sf"/>
</dbReference>
<gene>
    <name evidence="9" type="ORF">Cgig2_006339</name>
</gene>
<keyword evidence="4" id="KW-0238">DNA-binding</keyword>
<comment type="caution">
    <text evidence="9">The sequence shown here is derived from an EMBL/GenBank/DDBJ whole genome shotgun (WGS) entry which is preliminary data.</text>
</comment>
<evidence type="ECO:0000256" key="2">
    <source>
        <dbReference type="ARBA" id="ARBA00022737"/>
    </source>
</evidence>
<dbReference type="FunFam" id="1.10.10.60:FF:000011">
    <property type="entry name" value="Myb transcription factor"/>
    <property type="match status" value="1"/>
</dbReference>
<dbReference type="OrthoDB" id="2143914at2759"/>
<keyword evidence="10" id="KW-1185">Reference proteome</keyword>
<feature type="domain" description="HTH myb-type" evidence="8">
    <location>
        <begin position="11"/>
        <end position="63"/>
    </location>
</feature>
<reference evidence="9" key="1">
    <citation type="submission" date="2022-04" db="EMBL/GenBank/DDBJ databases">
        <title>Carnegiea gigantea Genome sequencing and assembly v2.</title>
        <authorList>
            <person name="Copetti D."/>
            <person name="Sanderson M.J."/>
            <person name="Burquez A."/>
            <person name="Wojciechowski M.F."/>
        </authorList>
    </citation>
    <scope>NUCLEOTIDE SEQUENCE</scope>
    <source>
        <strain evidence="9">SGP5-SGP5p</strain>
        <tissue evidence="9">Aerial part</tissue>
    </source>
</reference>
<organism evidence="9 10">
    <name type="scientific">Carnegiea gigantea</name>
    <dbReference type="NCBI Taxonomy" id="171969"/>
    <lineage>
        <taxon>Eukaryota</taxon>
        <taxon>Viridiplantae</taxon>
        <taxon>Streptophyta</taxon>
        <taxon>Embryophyta</taxon>
        <taxon>Tracheophyta</taxon>
        <taxon>Spermatophyta</taxon>
        <taxon>Magnoliopsida</taxon>
        <taxon>eudicotyledons</taxon>
        <taxon>Gunneridae</taxon>
        <taxon>Pentapetalae</taxon>
        <taxon>Caryophyllales</taxon>
        <taxon>Cactineae</taxon>
        <taxon>Cactaceae</taxon>
        <taxon>Cactoideae</taxon>
        <taxon>Echinocereeae</taxon>
        <taxon>Carnegiea</taxon>
    </lineage>
</organism>
<protein>
    <submittedName>
        <fullName evidence="9">Uncharacterized protein</fullName>
    </submittedName>
</protein>
<evidence type="ECO:0000256" key="4">
    <source>
        <dbReference type="ARBA" id="ARBA00023125"/>
    </source>
</evidence>
<proteinExistence type="predicted"/>
<evidence type="ECO:0000313" key="9">
    <source>
        <dbReference type="EMBL" id="KAJ8421068.1"/>
    </source>
</evidence>
<evidence type="ECO:0000313" key="10">
    <source>
        <dbReference type="Proteomes" id="UP001153076"/>
    </source>
</evidence>
<dbReference type="SMART" id="SM00717">
    <property type="entry name" value="SANT"/>
    <property type="match status" value="1"/>
</dbReference>
<dbReference type="GO" id="GO:0043565">
    <property type="term" value="F:sequence-specific DNA binding"/>
    <property type="evidence" value="ECO:0007669"/>
    <property type="project" value="InterPro"/>
</dbReference>
<dbReference type="PROSITE" id="PS51294">
    <property type="entry name" value="HTH_MYB"/>
    <property type="match status" value="1"/>
</dbReference>
<accession>A0A9Q1JJC2</accession>
<name>A0A9Q1JJC2_9CARY</name>
<dbReference type="InterPro" id="IPR017930">
    <property type="entry name" value="Myb_dom"/>
</dbReference>
<dbReference type="PANTHER" id="PTHR45675">
    <property type="entry name" value="MYB TRANSCRIPTION FACTOR-RELATED-RELATED"/>
    <property type="match status" value="1"/>
</dbReference>
<dbReference type="AlphaFoldDB" id="A0A9Q1JJC2"/>
<evidence type="ECO:0000256" key="5">
    <source>
        <dbReference type="ARBA" id="ARBA00023163"/>
    </source>
</evidence>
<evidence type="ECO:0000256" key="3">
    <source>
        <dbReference type="ARBA" id="ARBA00023015"/>
    </source>
</evidence>
<dbReference type="SUPFAM" id="SSF46689">
    <property type="entry name" value="Homeodomain-like"/>
    <property type="match status" value="1"/>
</dbReference>
<dbReference type="InterPro" id="IPR044676">
    <property type="entry name" value="EOBI/EOBII-like_plant"/>
</dbReference>